<comment type="caution">
    <text evidence="2">The sequence shown here is derived from an EMBL/GenBank/DDBJ whole genome shotgun (WGS) entry which is preliminary data.</text>
</comment>
<dbReference type="AlphaFoldDB" id="A0A392UR62"/>
<accession>A0A392UR62</accession>
<evidence type="ECO:0000313" key="3">
    <source>
        <dbReference type="Proteomes" id="UP000265520"/>
    </source>
</evidence>
<reference evidence="2 3" key="1">
    <citation type="journal article" date="2018" name="Front. Plant Sci.">
        <title>Red Clover (Trifolium pratense) and Zigzag Clover (T. medium) - A Picture of Genomic Similarities and Differences.</title>
        <authorList>
            <person name="Dluhosova J."/>
            <person name="Istvanek J."/>
            <person name="Nedelnik J."/>
            <person name="Repkova J."/>
        </authorList>
    </citation>
    <scope>NUCLEOTIDE SEQUENCE [LARGE SCALE GENOMIC DNA]</scope>
    <source>
        <strain evidence="3">cv. 10/8</strain>
        <tissue evidence="2">Leaf</tissue>
    </source>
</reference>
<dbReference type="EMBL" id="LXQA010872238">
    <property type="protein sequence ID" value="MCI74976.1"/>
    <property type="molecule type" value="Genomic_DNA"/>
</dbReference>
<feature type="compositionally biased region" description="Polar residues" evidence="1">
    <location>
        <begin position="12"/>
        <end position="39"/>
    </location>
</feature>
<feature type="compositionally biased region" description="Basic and acidic residues" evidence="1">
    <location>
        <begin position="1"/>
        <end position="11"/>
    </location>
</feature>
<keyword evidence="3" id="KW-1185">Reference proteome</keyword>
<dbReference type="Proteomes" id="UP000265520">
    <property type="component" value="Unassembled WGS sequence"/>
</dbReference>
<protein>
    <submittedName>
        <fullName evidence="2">Uncharacterized protein</fullName>
    </submittedName>
</protein>
<evidence type="ECO:0000256" key="1">
    <source>
        <dbReference type="SAM" id="MobiDB-lite"/>
    </source>
</evidence>
<name>A0A392UR62_9FABA</name>
<feature type="non-terminal residue" evidence="2">
    <location>
        <position position="54"/>
    </location>
</feature>
<organism evidence="2 3">
    <name type="scientific">Trifolium medium</name>
    <dbReference type="NCBI Taxonomy" id="97028"/>
    <lineage>
        <taxon>Eukaryota</taxon>
        <taxon>Viridiplantae</taxon>
        <taxon>Streptophyta</taxon>
        <taxon>Embryophyta</taxon>
        <taxon>Tracheophyta</taxon>
        <taxon>Spermatophyta</taxon>
        <taxon>Magnoliopsida</taxon>
        <taxon>eudicotyledons</taxon>
        <taxon>Gunneridae</taxon>
        <taxon>Pentapetalae</taxon>
        <taxon>rosids</taxon>
        <taxon>fabids</taxon>
        <taxon>Fabales</taxon>
        <taxon>Fabaceae</taxon>
        <taxon>Papilionoideae</taxon>
        <taxon>50 kb inversion clade</taxon>
        <taxon>NPAAA clade</taxon>
        <taxon>Hologalegina</taxon>
        <taxon>IRL clade</taxon>
        <taxon>Trifolieae</taxon>
        <taxon>Trifolium</taxon>
    </lineage>
</organism>
<sequence length="54" mass="6104">MEVVEKAHESISEYQNQLISPSNPENSATRNRSNNSDNWSPPPRNSLKLNVDAH</sequence>
<proteinExistence type="predicted"/>
<feature type="region of interest" description="Disordered" evidence="1">
    <location>
        <begin position="1"/>
        <end position="54"/>
    </location>
</feature>
<evidence type="ECO:0000313" key="2">
    <source>
        <dbReference type="EMBL" id="MCI74976.1"/>
    </source>
</evidence>